<sequence length="30" mass="3333">MNGLNEHLEQDGDDDDDDIFEEASLLVALV</sequence>
<feature type="non-terminal residue" evidence="1">
    <location>
        <position position="30"/>
    </location>
</feature>
<protein>
    <submittedName>
        <fullName evidence="1">Uncharacterized protein</fullName>
    </submittedName>
</protein>
<comment type="caution">
    <text evidence="1">The sequence shown here is derived from an EMBL/GenBank/DDBJ whole genome shotgun (WGS) entry which is preliminary data.</text>
</comment>
<dbReference type="EMBL" id="ASHM01083763">
    <property type="protein sequence ID" value="PNX60845.1"/>
    <property type="molecule type" value="Genomic_DNA"/>
</dbReference>
<reference evidence="1 2" key="1">
    <citation type="journal article" date="2014" name="Am. J. Bot.">
        <title>Genome assembly and annotation for red clover (Trifolium pratense; Fabaceae).</title>
        <authorList>
            <person name="Istvanek J."/>
            <person name="Jaros M."/>
            <person name="Krenek A."/>
            <person name="Repkova J."/>
        </authorList>
    </citation>
    <scope>NUCLEOTIDE SEQUENCE [LARGE SCALE GENOMIC DNA]</scope>
    <source>
        <strain evidence="2">cv. Tatra</strain>
        <tissue evidence="1">Young leaves</tissue>
    </source>
</reference>
<accession>A0A2K3K3F9</accession>
<evidence type="ECO:0000313" key="2">
    <source>
        <dbReference type="Proteomes" id="UP000236291"/>
    </source>
</evidence>
<name>A0A2K3K3F9_TRIPR</name>
<evidence type="ECO:0000313" key="1">
    <source>
        <dbReference type="EMBL" id="PNX60845.1"/>
    </source>
</evidence>
<reference evidence="1 2" key="2">
    <citation type="journal article" date="2017" name="Front. Plant Sci.">
        <title>Gene Classification and Mining of Molecular Markers Useful in Red Clover (Trifolium pratense) Breeding.</title>
        <authorList>
            <person name="Istvanek J."/>
            <person name="Dluhosova J."/>
            <person name="Dluhos P."/>
            <person name="Patkova L."/>
            <person name="Nedelnik J."/>
            <person name="Repkova J."/>
        </authorList>
    </citation>
    <scope>NUCLEOTIDE SEQUENCE [LARGE SCALE GENOMIC DNA]</scope>
    <source>
        <strain evidence="2">cv. Tatra</strain>
        <tissue evidence="1">Young leaves</tissue>
    </source>
</reference>
<dbReference type="Proteomes" id="UP000236291">
    <property type="component" value="Unassembled WGS sequence"/>
</dbReference>
<dbReference type="AlphaFoldDB" id="A0A2K3K3F9"/>
<proteinExistence type="predicted"/>
<organism evidence="1 2">
    <name type="scientific">Trifolium pratense</name>
    <name type="common">Red clover</name>
    <dbReference type="NCBI Taxonomy" id="57577"/>
    <lineage>
        <taxon>Eukaryota</taxon>
        <taxon>Viridiplantae</taxon>
        <taxon>Streptophyta</taxon>
        <taxon>Embryophyta</taxon>
        <taxon>Tracheophyta</taxon>
        <taxon>Spermatophyta</taxon>
        <taxon>Magnoliopsida</taxon>
        <taxon>eudicotyledons</taxon>
        <taxon>Gunneridae</taxon>
        <taxon>Pentapetalae</taxon>
        <taxon>rosids</taxon>
        <taxon>fabids</taxon>
        <taxon>Fabales</taxon>
        <taxon>Fabaceae</taxon>
        <taxon>Papilionoideae</taxon>
        <taxon>50 kb inversion clade</taxon>
        <taxon>NPAAA clade</taxon>
        <taxon>Hologalegina</taxon>
        <taxon>IRL clade</taxon>
        <taxon>Trifolieae</taxon>
        <taxon>Trifolium</taxon>
    </lineage>
</organism>
<gene>
    <name evidence="1" type="ORF">L195_g052145</name>
</gene>